<protein>
    <submittedName>
        <fullName evidence="1">Uncharacterized protein</fullName>
    </submittedName>
</protein>
<evidence type="ECO:0000313" key="2">
    <source>
        <dbReference type="Proteomes" id="UP000266723"/>
    </source>
</evidence>
<dbReference type="EMBL" id="QGKV02000649">
    <property type="protein sequence ID" value="KAF3583021.1"/>
    <property type="molecule type" value="Genomic_DNA"/>
</dbReference>
<gene>
    <name evidence="1" type="ORF">DY000_02029135</name>
</gene>
<sequence length="172" mass="19582">MPMAFFNSPLYVHVRSHPTLPLFASSPTLLLVVIFMDSVKLLVIVRLVVNFTTEPVNFISTAASSTRSTVISLSSASLRQYFFHSRRALSFSDVSVRDSLDEPGVIWRRLCGSEFGHEYRLGATKMWKPAKDFRLGLRRELEVETFAPYCRFVFWNTEVALQSRGGENGMEH</sequence>
<name>A0ABQ7E092_BRACR</name>
<evidence type="ECO:0000313" key="1">
    <source>
        <dbReference type="EMBL" id="KAF3583021.1"/>
    </source>
</evidence>
<accession>A0ABQ7E092</accession>
<dbReference type="Proteomes" id="UP000266723">
    <property type="component" value="Unassembled WGS sequence"/>
</dbReference>
<organism evidence="1 2">
    <name type="scientific">Brassica cretica</name>
    <name type="common">Mustard</name>
    <dbReference type="NCBI Taxonomy" id="69181"/>
    <lineage>
        <taxon>Eukaryota</taxon>
        <taxon>Viridiplantae</taxon>
        <taxon>Streptophyta</taxon>
        <taxon>Embryophyta</taxon>
        <taxon>Tracheophyta</taxon>
        <taxon>Spermatophyta</taxon>
        <taxon>Magnoliopsida</taxon>
        <taxon>eudicotyledons</taxon>
        <taxon>Gunneridae</taxon>
        <taxon>Pentapetalae</taxon>
        <taxon>rosids</taxon>
        <taxon>malvids</taxon>
        <taxon>Brassicales</taxon>
        <taxon>Brassicaceae</taxon>
        <taxon>Brassiceae</taxon>
        <taxon>Brassica</taxon>
    </lineage>
</organism>
<keyword evidence="2" id="KW-1185">Reference proteome</keyword>
<proteinExistence type="predicted"/>
<comment type="caution">
    <text evidence="1">The sequence shown here is derived from an EMBL/GenBank/DDBJ whole genome shotgun (WGS) entry which is preliminary data.</text>
</comment>
<reference evidence="1 2" key="1">
    <citation type="journal article" date="2020" name="BMC Genomics">
        <title>Intraspecific diversification of the crop wild relative Brassica cretica Lam. using demographic model selection.</title>
        <authorList>
            <person name="Kioukis A."/>
            <person name="Michalopoulou V.A."/>
            <person name="Briers L."/>
            <person name="Pirintsos S."/>
            <person name="Studholme D.J."/>
            <person name="Pavlidis P."/>
            <person name="Sarris P.F."/>
        </authorList>
    </citation>
    <scope>NUCLEOTIDE SEQUENCE [LARGE SCALE GENOMIC DNA]</scope>
    <source>
        <strain evidence="2">cv. PFS-1207/04</strain>
    </source>
</reference>